<evidence type="ECO:0000313" key="6">
    <source>
        <dbReference type="Proteomes" id="UP000736856"/>
    </source>
</evidence>
<dbReference type="InterPro" id="IPR004364">
    <property type="entry name" value="Aa-tRNA-synt_II"/>
</dbReference>
<sequence length="350" mass="40595">MHTISPKPWWNRDFHQNRRSLLIKRNIIKQSIREYFLKNDFVEIDSLALQISPGNETHIQAFSTQLITNDHKRKTLYLQTSPEFSCKKLLAAGEKKIFCFAHVWRNGEQDSLHQPEFTMLEWYRTHEPYKKLIQDCMDIIRCAAQSAGISVFSFRNIECNPFSHGEYMTVAEAFTRYAHIDLASTLNIPEQPDRDLFALQAKKAGIRIADDDTWSDIFSRVLVERIEPHLGINCCTILDRYPAPESALANTCIDDPRFTKRFEIYACNVELCNAFDELTDPIEQRRRFEKEMAEKNRIYHETYPVDEDFLSCLTHMPPSSGIALGFDRLVMLATGATHLKEIVWVPLGLS</sequence>
<name>A0A937AEW0_9HYPH</name>
<dbReference type="InterPro" id="IPR045864">
    <property type="entry name" value="aa-tRNA-synth_II/BPL/LPL"/>
</dbReference>
<dbReference type="GO" id="GO:0005524">
    <property type="term" value="F:ATP binding"/>
    <property type="evidence" value="ECO:0007669"/>
    <property type="project" value="UniProtKB-KW"/>
</dbReference>
<dbReference type="GO" id="GO:0000049">
    <property type="term" value="F:tRNA binding"/>
    <property type="evidence" value="ECO:0007669"/>
    <property type="project" value="TreeGrafter"/>
</dbReference>
<dbReference type="InterPro" id="IPR006195">
    <property type="entry name" value="aa-tRNA-synth_II"/>
</dbReference>
<dbReference type="SUPFAM" id="SSF55681">
    <property type="entry name" value="Class II aaRS and biotin synthetases"/>
    <property type="match status" value="1"/>
</dbReference>
<keyword evidence="2" id="KW-0547">Nucleotide-binding</keyword>
<evidence type="ECO:0000313" key="5">
    <source>
        <dbReference type="EMBL" id="MBL0849139.1"/>
    </source>
</evidence>
<evidence type="ECO:0000256" key="2">
    <source>
        <dbReference type="ARBA" id="ARBA00022741"/>
    </source>
</evidence>
<comment type="caution">
    <text evidence="5">The sequence shown here is derived from an EMBL/GenBank/DDBJ whole genome shotgun (WGS) entry which is preliminary data.</text>
</comment>
<dbReference type="Proteomes" id="UP000736856">
    <property type="component" value="Unassembled WGS sequence"/>
</dbReference>
<dbReference type="EMBL" id="SEOL01000006">
    <property type="protein sequence ID" value="MBL0849139.1"/>
    <property type="molecule type" value="Genomic_DNA"/>
</dbReference>
<dbReference type="AlphaFoldDB" id="A0A937AEW0"/>
<evidence type="ECO:0000256" key="1">
    <source>
        <dbReference type="ARBA" id="ARBA00022598"/>
    </source>
</evidence>
<accession>A0A937AEW0</accession>
<dbReference type="PANTHER" id="PTHR42918:SF6">
    <property type="entry name" value="ELONGATION FACTOR P--(R)-BETA-LYSINE LIGASE"/>
    <property type="match status" value="1"/>
</dbReference>
<organism evidence="5 6">
    <name type="scientific">Candidatus Liberibacter ctenarytainae</name>
    <dbReference type="NCBI Taxonomy" id="2020335"/>
    <lineage>
        <taxon>Bacteria</taxon>
        <taxon>Pseudomonadati</taxon>
        <taxon>Pseudomonadota</taxon>
        <taxon>Alphaproteobacteria</taxon>
        <taxon>Hyphomicrobiales</taxon>
        <taxon>Rhizobiaceae</taxon>
        <taxon>Liberibacter</taxon>
    </lineage>
</organism>
<dbReference type="GO" id="GO:0005829">
    <property type="term" value="C:cytosol"/>
    <property type="evidence" value="ECO:0007669"/>
    <property type="project" value="TreeGrafter"/>
</dbReference>
<proteinExistence type="predicted"/>
<reference evidence="5" key="1">
    <citation type="submission" date="2019-02" db="EMBL/GenBank/DDBJ databases">
        <title>A novel Candidatus Liberibacter species associated with the New Zealand native fuchsia psyllid, Ctenarytaina fuchsiae.</title>
        <authorList>
            <person name="Thompson S.M."/>
            <person name="Jorgensen N."/>
            <person name="David C."/>
            <person name="Bulman S.R."/>
            <person name="Smith G.R."/>
        </authorList>
    </citation>
    <scope>NUCLEOTIDE SEQUENCE</scope>
    <source>
        <strain evidence="5">Oxford</strain>
    </source>
</reference>
<gene>
    <name evidence="5" type="primary">genX</name>
    <name evidence="5" type="ORF">EU981_03560</name>
</gene>
<keyword evidence="3" id="KW-0067">ATP-binding</keyword>
<protein>
    <submittedName>
        <fullName evidence="5">EF-P lysine aminoacylase GenX</fullName>
    </submittedName>
</protein>
<dbReference type="PROSITE" id="PS50862">
    <property type="entry name" value="AA_TRNA_LIGASE_II"/>
    <property type="match status" value="1"/>
</dbReference>
<dbReference type="InterPro" id="IPR004525">
    <property type="entry name" value="EpmA"/>
</dbReference>
<keyword evidence="1" id="KW-0436">Ligase</keyword>
<dbReference type="GO" id="GO:0006430">
    <property type="term" value="P:lysyl-tRNA aminoacylation"/>
    <property type="evidence" value="ECO:0007669"/>
    <property type="project" value="InterPro"/>
</dbReference>
<evidence type="ECO:0000259" key="4">
    <source>
        <dbReference type="PROSITE" id="PS50862"/>
    </source>
</evidence>
<feature type="domain" description="Aminoacyl-transfer RNA synthetases class-II family profile" evidence="4">
    <location>
        <begin position="28"/>
        <end position="346"/>
    </location>
</feature>
<dbReference type="NCBIfam" id="TIGR00462">
    <property type="entry name" value="genX"/>
    <property type="match status" value="1"/>
</dbReference>
<evidence type="ECO:0000256" key="3">
    <source>
        <dbReference type="ARBA" id="ARBA00022840"/>
    </source>
</evidence>
<dbReference type="Gene3D" id="3.30.930.10">
    <property type="entry name" value="Bira Bifunctional Protein, Domain 2"/>
    <property type="match status" value="1"/>
</dbReference>
<dbReference type="PANTHER" id="PTHR42918">
    <property type="entry name" value="LYSYL-TRNA SYNTHETASE"/>
    <property type="match status" value="1"/>
</dbReference>
<dbReference type="Pfam" id="PF00152">
    <property type="entry name" value="tRNA-synt_2"/>
    <property type="match status" value="1"/>
</dbReference>
<dbReference type="GO" id="GO:0004824">
    <property type="term" value="F:lysine-tRNA ligase activity"/>
    <property type="evidence" value="ECO:0007669"/>
    <property type="project" value="InterPro"/>
</dbReference>